<dbReference type="Proteomes" id="UP000470470">
    <property type="component" value="Unassembled WGS sequence"/>
</dbReference>
<protein>
    <submittedName>
        <fullName evidence="3">Universal stress protein</fullName>
    </submittedName>
</protein>
<dbReference type="Pfam" id="PF00582">
    <property type="entry name" value="Usp"/>
    <property type="match status" value="1"/>
</dbReference>
<comment type="similarity">
    <text evidence="1">Belongs to the universal stress protein A family.</text>
</comment>
<evidence type="ECO:0000256" key="1">
    <source>
        <dbReference type="ARBA" id="ARBA00008791"/>
    </source>
</evidence>
<evidence type="ECO:0000259" key="2">
    <source>
        <dbReference type="Pfam" id="PF00582"/>
    </source>
</evidence>
<sequence length="166" mass="16998">MDQQQPQEDVPVPASVAGGVVVGHDGSAAADDALRWAAGVCLRRGSPLHVVRVWQPVTESGAAPAALLRELTADVAGTGLDPRVQVTCHVAPGEPAAVLVATSARADMLVVGARGLGGFDGLLVGSVSDRCVRRAACPVTVVTWRSRSGFVVRPGAPERGPRVVLS</sequence>
<keyword evidence="4" id="KW-1185">Reference proteome</keyword>
<evidence type="ECO:0000313" key="4">
    <source>
        <dbReference type="Proteomes" id="UP000470470"/>
    </source>
</evidence>
<dbReference type="InterPro" id="IPR006016">
    <property type="entry name" value="UspA"/>
</dbReference>
<dbReference type="CDD" id="cd00293">
    <property type="entry name" value="USP-like"/>
    <property type="match status" value="1"/>
</dbReference>
<dbReference type="RefSeq" id="WP_152727727.1">
    <property type="nucleotide sequence ID" value="NZ_JAABOZ010000001.1"/>
</dbReference>
<dbReference type="PRINTS" id="PR01438">
    <property type="entry name" value="UNVRSLSTRESS"/>
</dbReference>
<proteinExistence type="inferred from homology"/>
<dbReference type="SUPFAM" id="SSF52402">
    <property type="entry name" value="Adenine nucleotide alpha hydrolases-like"/>
    <property type="match status" value="1"/>
</dbReference>
<evidence type="ECO:0000313" key="3">
    <source>
        <dbReference type="EMBL" id="NEL56378.1"/>
    </source>
</evidence>
<organism evidence="3 4">
    <name type="scientific">Goekera deserti</name>
    <dbReference type="NCBI Taxonomy" id="2497753"/>
    <lineage>
        <taxon>Bacteria</taxon>
        <taxon>Bacillati</taxon>
        <taxon>Actinomycetota</taxon>
        <taxon>Actinomycetes</taxon>
        <taxon>Geodermatophilales</taxon>
        <taxon>Geodermatophilaceae</taxon>
        <taxon>Goekera</taxon>
    </lineage>
</organism>
<dbReference type="Gene3D" id="3.40.50.620">
    <property type="entry name" value="HUPs"/>
    <property type="match status" value="1"/>
</dbReference>
<dbReference type="InterPro" id="IPR006015">
    <property type="entry name" value="Universal_stress_UspA"/>
</dbReference>
<name>A0A7K3WIQ5_9ACTN</name>
<comment type="caution">
    <text evidence="3">The sequence shown here is derived from an EMBL/GenBank/DDBJ whole genome shotgun (WGS) entry which is preliminary data.</text>
</comment>
<dbReference type="AlphaFoldDB" id="A0A7K3WIQ5"/>
<feature type="domain" description="UspA" evidence="2">
    <location>
        <begin position="20"/>
        <end position="142"/>
    </location>
</feature>
<dbReference type="PANTHER" id="PTHR46268">
    <property type="entry name" value="STRESS RESPONSE PROTEIN NHAX"/>
    <property type="match status" value="1"/>
</dbReference>
<dbReference type="InterPro" id="IPR014729">
    <property type="entry name" value="Rossmann-like_a/b/a_fold"/>
</dbReference>
<dbReference type="EMBL" id="JAAGWK010000034">
    <property type="protein sequence ID" value="NEL56378.1"/>
    <property type="molecule type" value="Genomic_DNA"/>
</dbReference>
<reference evidence="3 4" key="1">
    <citation type="submission" date="2020-02" db="EMBL/GenBank/DDBJ databases">
        <title>The whole genome sequence of CPCC 205119.</title>
        <authorList>
            <person name="Jiang Z."/>
        </authorList>
    </citation>
    <scope>NUCLEOTIDE SEQUENCE [LARGE SCALE GENOMIC DNA]</scope>
    <source>
        <strain evidence="3 4">CPCC 205119</strain>
    </source>
</reference>
<gene>
    <name evidence="3" type="ORF">G1H19_20625</name>
</gene>
<dbReference type="PANTHER" id="PTHR46268:SF6">
    <property type="entry name" value="UNIVERSAL STRESS PROTEIN UP12"/>
    <property type="match status" value="1"/>
</dbReference>
<accession>A0A7K3WIQ5</accession>